<reference evidence="1 2" key="1">
    <citation type="submission" date="2022-11" db="EMBL/GenBank/DDBJ databases">
        <title>Whole genome sequence of Eschrichtius robustus ER-17-0199.</title>
        <authorList>
            <person name="Bruniche-Olsen A."/>
            <person name="Black A.N."/>
            <person name="Fields C.J."/>
            <person name="Walden K."/>
            <person name="Dewoody J.A."/>
        </authorList>
    </citation>
    <scope>NUCLEOTIDE SEQUENCE [LARGE SCALE GENOMIC DNA]</scope>
    <source>
        <strain evidence="1">ER-17-0199</strain>
        <tissue evidence="1">Blubber</tissue>
    </source>
</reference>
<dbReference type="AlphaFoldDB" id="A0AB34H2U5"/>
<gene>
    <name evidence="1" type="ORF">J1605_006914</name>
</gene>
<name>A0AB34H2U5_ESCRO</name>
<protein>
    <submittedName>
        <fullName evidence="1">Uncharacterized protein</fullName>
    </submittedName>
</protein>
<dbReference type="Proteomes" id="UP001159641">
    <property type="component" value="Unassembled WGS sequence"/>
</dbReference>
<dbReference type="EMBL" id="JAIQCJ010002005">
    <property type="protein sequence ID" value="KAJ8785954.1"/>
    <property type="molecule type" value="Genomic_DNA"/>
</dbReference>
<proteinExistence type="predicted"/>
<accession>A0AB34H2U5</accession>
<comment type="caution">
    <text evidence="1">The sequence shown here is derived from an EMBL/GenBank/DDBJ whole genome shotgun (WGS) entry which is preliminary data.</text>
</comment>
<keyword evidence="2" id="KW-1185">Reference proteome</keyword>
<evidence type="ECO:0000313" key="2">
    <source>
        <dbReference type="Proteomes" id="UP001159641"/>
    </source>
</evidence>
<sequence>MGLFQRPPRDHLLLAGEEEEEDARSLDAVHGRGPGSWQERRKRRMQGAWMPCTDEARGAGCLGSNLHSPRRSRKLWNLPASCCFCFNSAGPWSASPETPYSSNSTVLVAALPCPPISLFAAAWVLCRGIKPPFAITGSASPWVPGDSA</sequence>
<organism evidence="1 2">
    <name type="scientific">Eschrichtius robustus</name>
    <name type="common">California gray whale</name>
    <name type="synonym">Eschrichtius gibbosus</name>
    <dbReference type="NCBI Taxonomy" id="9764"/>
    <lineage>
        <taxon>Eukaryota</taxon>
        <taxon>Metazoa</taxon>
        <taxon>Chordata</taxon>
        <taxon>Craniata</taxon>
        <taxon>Vertebrata</taxon>
        <taxon>Euteleostomi</taxon>
        <taxon>Mammalia</taxon>
        <taxon>Eutheria</taxon>
        <taxon>Laurasiatheria</taxon>
        <taxon>Artiodactyla</taxon>
        <taxon>Whippomorpha</taxon>
        <taxon>Cetacea</taxon>
        <taxon>Mysticeti</taxon>
        <taxon>Eschrichtiidae</taxon>
        <taxon>Eschrichtius</taxon>
    </lineage>
</organism>
<evidence type="ECO:0000313" key="1">
    <source>
        <dbReference type="EMBL" id="KAJ8785954.1"/>
    </source>
</evidence>